<dbReference type="AlphaFoldDB" id="A0AAV5AGV9"/>
<dbReference type="Proteomes" id="UP001050691">
    <property type="component" value="Unassembled WGS sequence"/>
</dbReference>
<dbReference type="Gene3D" id="3.20.20.70">
    <property type="entry name" value="Aldolase class I"/>
    <property type="match status" value="1"/>
</dbReference>
<evidence type="ECO:0000313" key="2">
    <source>
        <dbReference type="EMBL" id="GJJ11721.1"/>
    </source>
</evidence>
<evidence type="ECO:0000256" key="1">
    <source>
        <dbReference type="ARBA" id="ARBA00010424"/>
    </source>
</evidence>
<reference evidence="2" key="1">
    <citation type="submission" date="2021-10" db="EMBL/GenBank/DDBJ databases">
        <title>De novo Genome Assembly of Clathrus columnatus (Basidiomycota, Fungi) Using Illumina and Nanopore Sequence Data.</title>
        <authorList>
            <person name="Ogiso-Tanaka E."/>
            <person name="Itagaki H."/>
            <person name="Hosoya T."/>
            <person name="Hosaka K."/>
        </authorList>
    </citation>
    <scope>NUCLEOTIDE SEQUENCE</scope>
    <source>
        <strain evidence="2">MO-923</strain>
    </source>
</reference>
<dbReference type="Pfam" id="PF02679">
    <property type="entry name" value="ComA"/>
    <property type="match status" value="1"/>
</dbReference>
<dbReference type="InterPro" id="IPR003830">
    <property type="entry name" value="ComA_synth"/>
</dbReference>
<name>A0AAV5AGV9_9AGAM</name>
<sequence length="378" mass="41160">MLHLKNINSLSRVSQHTLRSTIRYGHHQASGDHISPTSPGGFNFIASNPLPPKPRLESGKGITEIRGPYYNAAFGPAVLEDTLKISGAWVDGLKFAGGGFTLMPADVVKEITDVAHKHNVYVSTGGFIERILATSNDRTRDVQRYVRQCKNLGFDVVELSTGFLSLPVNDWAELVQCVRKESMKAKPELGIQWGAGGDAAIEDLEEAGTSDVGALIDTAKVLLDAGADMLMIESEGITENVNTWRTDVLSSITHGLPLDKLMFEAADPKVFECHTVGLLASRNMGDEQNVRKNSELQTLETSELRKITHEGPIYKFIASMKALGLFMRNSEQLQWDVNMNGVESTVLLFLPSPGQQTGPTPNLMAGVGQEGTEELIKG</sequence>
<dbReference type="InterPro" id="IPR013785">
    <property type="entry name" value="Aldolase_TIM"/>
</dbReference>
<comment type="caution">
    <text evidence="2">The sequence shown here is derived from an EMBL/GenBank/DDBJ whole genome shotgun (WGS) entry which is preliminary data.</text>
</comment>
<dbReference type="PANTHER" id="PTHR48413">
    <property type="match status" value="1"/>
</dbReference>
<evidence type="ECO:0000313" key="3">
    <source>
        <dbReference type="Proteomes" id="UP001050691"/>
    </source>
</evidence>
<accession>A0AAV5AGV9</accession>
<dbReference type="EMBL" id="BPWL01000007">
    <property type="protein sequence ID" value="GJJ11721.1"/>
    <property type="molecule type" value="Genomic_DNA"/>
</dbReference>
<gene>
    <name evidence="2" type="ORF">Clacol_005958</name>
</gene>
<dbReference type="SUPFAM" id="SSF102110">
    <property type="entry name" value="(2r)-phospho-3-sulfolactate synthase ComA"/>
    <property type="match status" value="1"/>
</dbReference>
<comment type="similarity">
    <text evidence="1">Belongs to the phosphosulfolactate synthase family.</text>
</comment>
<dbReference type="PANTHER" id="PTHR48413:SF1">
    <property type="entry name" value="PROTEIN HEAT-STRESS-ASSOCIATED 32"/>
    <property type="match status" value="1"/>
</dbReference>
<evidence type="ECO:0008006" key="4">
    <source>
        <dbReference type="Google" id="ProtNLM"/>
    </source>
</evidence>
<protein>
    <recommendedName>
        <fullName evidence="4">Phosphosulfolactate synthase</fullName>
    </recommendedName>
</protein>
<keyword evidence="3" id="KW-1185">Reference proteome</keyword>
<proteinExistence type="inferred from homology"/>
<organism evidence="2 3">
    <name type="scientific">Clathrus columnatus</name>
    <dbReference type="NCBI Taxonomy" id="1419009"/>
    <lineage>
        <taxon>Eukaryota</taxon>
        <taxon>Fungi</taxon>
        <taxon>Dikarya</taxon>
        <taxon>Basidiomycota</taxon>
        <taxon>Agaricomycotina</taxon>
        <taxon>Agaricomycetes</taxon>
        <taxon>Phallomycetidae</taxon>
        <taxon>Phallales</taxon>
        <taxon>Clathraceae</taxon>
        <taxon>Clathrus</taxon>
    </lineage>
</organism>
<dbReference type="InterPro" id="IPR036112">
    <property type="entry name" value="ComA_synth_sf"/>
</dbReference>